<dbReference type="PANTHER" id="PTHR43393">
    <property type="entry name" value="CYTOKININ RIBOSIDE 5'-MONOPHOSPHATE PHOSPHORIBOHYDROLASE"/>
    <property type="match status" value="1"/>
</dbReference>
<gene>
    <name evidence="1" type="ORF">LCGC14_0274870</name>
</gene>
<dbReference type="InterPro" id="IPR031100">
    <property type="entry name" value="LOG_fam"/>
</dbReference>
<comment type="caution">
    <text evidence="1">The sequence shown here is derived from an EMBL/GenBank/DDBJ whole genome shotgun (WGS) entry which is preliminary data.</text>
</comment>
<dbReference type="PANTHER" id="PTHR43393:SF3">
    <property type="entry name" value="LYSINE DECARBOXYLASE-LIKE PROTEIN"/>
    <property type="match status" value="1"/>
</dbReference>
<dbReference type="GO" id="GO:0005829">
    <property type="term" value="C:cytosol"/>
    <property type="evidence" value="ECO:0007669"/>
    <property type="project" value="TreeGrafter"/>
</dbReference>
<name>A0A0F9U2U6_9ZZZZ</name>
<accession>A0A0F9U2U6</accession>
<dbReference type="Gene3D" id="3.40.50.450">
    <property type="match status" value="1"/>
</dbReference>
<dbReference type="Pfam" id="PF03641">
    <property type="entry name" value="Lysine_decarbox"/>
    <property type="match status" value="1"/>
</dbReference>
<proteinExistence type="predicted"/>
<evidence type="ECO:0008006" key="2">
    <source>
        <dbReference type="Google" id="ProtNLM"/>
    </source>
</evidence>
<sequence>MIAASGQEFDVAKYEIGNPAGKWPEKAYKNLGFLNSPPARPVRMLCEYLEPLERFERLKVDDTIVFFGSARTLPPDVAEEKLRQVEARASSGKAPSQRLSRRLELARRDVHMSRYYQDARQLAFRLTEWALGLEGNGNRFAVCSGGGPGIMEAVNRGATEAGGPSIGLNISLPMEQAPNPYQTRELSFEFHYFFIRKFWFMCPARAMVVFPGGFGTMDELFELMTLLQTGKTPQKIPILIYGSEFWKRAVNFDFLVEAGTIGPEDLDLMHFVDDVDSAFEFLRDRLMRLFPDPSTHFPDD</sequence>
<dbReference type="InterPro" id="IPR052341">
    <property type="entry name" value="LOG_family_nucleotidases"/>
</dbReference>
<reference evidence="1" key="1">
    <citation type="journal article" date="2015" name="Nature">
        <title>Complex archaea that bridge the gap between prokaryotes and eukaryotes.</title>
        <authorList>
            <person name="Spang A."/>
            <person name="Saw J.H."/>
            <person name="Jorgensen S.L."/>
            <person name="Zaremba-Niedzwiedzka K."/>
            <person name="Martijn J."/>
            <person name="Lind A.E."/>
            <person name="van Eijk R."/>
            <person name="Schleper C."/>
            <person name="Guy L."/>
            <person name="Ettema T.J."/>
        </authorList>
    </citation>
    <scope>NUCLEOTIDE SEQUENCE</scope>
</reference>
<dbReference type="EMBL" id="LAZR01000154">
    <property type="protein sequence ID" value="KKN85869.1"/>
    <property type="molecule type" value="Genomic_DNA"/>
</dbReference>
<evidence type="ECO:0000313" key="1">
    <source>
        <dbReference type="EMBL" id="KKN85869.1"/>
    </source>
</evidence>
<protein>
    <recommendedName>
        <fullName evidence="2">Cytokinin riboside 5'-monophosphate phosphoribohydrolase</fullName>
    </recommendedName>
</protein>
<dbReference type="SUPFAM" id="SSF102405">
    <property type="entry name" value="MCP/YpsA-like"/>
    <property type="match status" value="1"/>
</dbReference>
<dbReference type="AlphaFoldDB" id="A0A0F9U2U6"/>
<organism evidence="1">
    <name type="scientific">marine sediment metagenome</name>
    <dbReference type="NCBI Taxonomy" id="412755"/>
    <lineage>
        <taxon>unclassified sequences</taxon>
        <taxon>metagenomes</taxon>
        <taxon>ecological metagenomes</taxon>
    </lineage>
</organism>